<organism evidence="4 5">
    <name type="scientific">Streptacidiphilus jiangxiensis</name>
    <dbReference type="NCBI Taxonomy" id="235985"/>
    <lineage>
        <taxon>Bacteria</taxon>
        <taxon>Bacillati</taxon>
        <taxon>Actinomycetota</taxon>
        <taxon>Actinomycetes</taxon>
        <taxon>Kitasatosporales</taxon>
        <taxon>Streptomycetaceae</taxon>
        <taxon>Streptacidiphilus</taxon>
    </lineage>
</organism>
<reference evidence="5" key="1">
    <citation type="submission" date="2016-10" db="EMBL/GenBank/DDBJ databases">
        <authorList>
            <person name="Varghese N."/>
        </authorList>
    </citation>
    <scope>NUCLEOTIDE SEQUENCE [LARGE SCALE GENOMIC DNA]</scope>
    <source>
        <strain evidence="5">DSM 45096 / BCRC 16803 / CGMCC 4.1857 / CIP 109030 / JCM 12277 / KCTC 19219 / NBRC 100920 / 33214</strain>
    </source>
</reference>
<feature type="region of interest" description="Disordered" evidence="1">
    <location>
        <begin position="28"/>
        <end position="59"/>
    </location>
</feature>
<dbReference type="Proteomes" id="UP000183015">
    <property type="component" value="Unassembled WGS sequence"/>
</dbReference>
<dbReference type="RefSeq" id="WP_042457024.1">
    <property type="nucleotide sequence ID" value="NZ_BBPN01000045.1"/>
</dbReference>
<protein>
    <recommendedName>
        <fullName evidence="3">DUF732 domain-containing protein</fullName>
    </recommendedName>
</protein>
<evidence type="ECO:0000256" key="2">
    <source>
        <dbReference type="SAM" id="SignalP"/>
    </source>
</evidence>
<keyword evidence="2" id="KW-0732">Signal</keyword>
<name>A0A1H7QK73_STRJI</name>
<keyword evidence="5" id="KW-1185">Reference proteome</keyword>
<evidence type="ECO:0000313" key="5">
    <source>
        <dbReference type="Proteomes" id="UP000183015"/>
    </source>
</evidence>
<sequence length="159" mass="16720">MNFRSTLTAGTYALAVLLTGTACAAVGPSAAPRPKTATATVSTTPQAHPGAPSANTSVALPSPDPSDYVLLIRMMTRIPHDDLAQLSTAVTSDAQLLQVGRHVCAELRSQVPPAKVEKELEGAWTRPSAQMLLVSAAGQFSSLCPDQYRSVEAYVQTWA</sequence>
<feature type="compositionally biased region" description="Polar residues" evidence="1">
    <location>
        <begin position="37"/>
        <end position="46"/>
    </location>
</feature>
<feature type="signal peptide" evidence="2">
    <location>
        <begin position="1"/>
        <end position="24"/>
    </location>
</feature>
<feature type="chain" id="PRO_5010350783" description="DUF732 domain-containing protein" evidence="2">
    <location>
        <begin position="25"/>
        <end position="159"/>
    </location>
</feature>
<evidence type="ECO:0000256" key="1">
    <source>
        <dbReference type="SAM" id="MobiDB-lite"/>
    </source>
</evidence>
<dbReference type="STRING" id="235985.SAMN05414137_10953"/>
<evidence type="ECO:0000313" key="4">
    <source>
        <dbReference type="EMBL" id="SEL47995.1"/>
    </source>
</evidence>
<dbReference type="Pfam" id="PF05305">
    <property type="entry name" value="DUF732"/>
    <property type="match status" value="1"/>
</dbReference>
<evidence type="ECO:0000259" key="3">
    <source>
        <dbReference type="Pfam" id="PF05305"/>
    </source>
</evidence>
<dbReference type="AlphaFoldDB" id="A0A1H7QK73"/>
<accession>A0A1H7QK73</accession>
<proteinExistence type="predicted"/>
<dbReference type="InterPro" id="IPR007969">
    <property type="entry name" value="DUF732"/>
</dbReference>
<dbReference type="PROSITE" id="PS51257">
    <property type="entry name" value="PROKAR_LIPOPROTEIN"/>
    <property type="match status" value="1"/>
</dbReference>
<gene>
    <name evidence="4" type="ORF">SAMN05414137_10953</name>
</gene>
<feature type="domain" description="DUF732" evidence="3">
    <location>
        <begin position="83"/>
        <end position="146"/>
    </location>
</feature>
<dbReference type="EMBL" id="FOAZ01000009">
    <property type="protein sequence ID" value="SEL47995.1"/>
    <property type="molecule type" value="Genomic_DNA"/>
</dbReference>